<evidence type="ECO:0000256" key="2">
    <source>
        <dbReference type="ARBA" id="ARBA00022723"/>
    </source>
</evidence>
<evidence type="ECO:0000259" key="7">
    <source>
        <dbReference type="PROSITE" id="PS51007"/>
    </source>
</evidence>
<dbReference type="PROSITE" id="PS51007">
    <property type="entry name" value="CYTC"/>
    <property type="match status" value="1"/>
</dbReference>
<dbReference type="PANTHER" id="PTHR35008">
    <property type="entry name" value="BLL4482 PROTEIN-RELATED"/>
    <property type="match status" value="1"/>
</dbReference>
<keyword evidence="2 4" id="KW-0479">Metal-binding</keyword>
<dbReference type="GO" id="GO:0009055">
    <property type="term" value="F:electron transfer activity"/>
    <property type="evidence" value="ECO:0007669"/>
    <property type="project" value="InterPro"/>
</dbReference>
<name>A0A4R4D490_9PROT</name>
<evidence type="ECO:0000256" key="5">
    <source>
        <dbReference type="SAM" id="MobiDB-lite"/>
    </source>
</evidence>
<sequence>MSSLHRVLAAAGLGTALLAAVAGAEERGAPRYGYGTVPTPEQIAGWAIAVRPDGQGLPPGRGSVEQGAEVYMQQCAACHGTFGEGEGRYPKLAGEGSLTGERPEPTVGNYWPFATTLFDYINRAMPFPAPRSLSAEEVYATVAYVLNLNNVVPAEFVADRDSLPKVRMPNRDGFLWQDPRPDTHEQACMQDCRKPEEVRIVSTAEGKTLTPRTTGPLDTEMPQ</sequence>
<dbReference type="InterPro" id="IPR051459">
    <property type="entry name" value="Cytochrome_c-type_DH"/>
</dbReference>
<feature type="domain" description="Cytochrome c" evidence="7">
    <location>
        <begin position="62"/>
        <end position="149"/>
    </location>
</feature>
<dbReference type="Gene3D" id="1.10.760.10">
    <property type="entry name" value="Cytochrome c-like domain"/>
    <property type="match status" value="1"/>
</dbReference>
<evidence type="ECO:0000256" key="3">
    <source>
        <dbReference type="ARBA" id="ARBA00023004"/>
    </source>
</evidence>
<keyword evidence="6" id="KW-0732">Signal</keyword>
<dbReference type="Proteomes" id="UP000295023">
    <property type="component" value="Unassembled WGS sequence"/>
</dbReference>
<keyword evidence="9" id="KW-1185">Reference proteome</keyword>
<dbReference type="SUPFAM" id="SSF46626">
    <property type="entry name" value="Cytochrome c"/>
    <property type="match status" value="1"/>
</dbReference>
<comment type="caution">
    <text evidence="8">The sequence shown here is derived from an EMBL/GenBank/DDBJ whole genome shotgun (WGS) entry which is preliminary data.</text>
</comment>
<accession>A0A4R4D490</accession>
<keyword evidence="1 4" id="KW-0349">Heme</keyword>
<dbReference type="RefSeq" id="WP_132297003.1">
    <property type="nucleotide sequence ID" value="NZ_SKBM01000046.1"/>
</dbReference>
<dbReference type="GO" id="GO:0020037">
    <property type="term" value="F:heme binding"/>
    <property type="evidence" value="ECO:0007669"/>
    <property type="project" value="InterPro"/>
</dbReference>
<feature type="region of interest" description="Disordered" evidence="5">
    <location>
        <begin position="204"/>
        <end position="223"/>
    </location>
</feature>
<dbReference type="Pfam" id="PF00034">
    <property type="entry name" value="Cytochrom_C"/>
    <property type="match status" value="1"/>
</dbReference>
<dbReference type="EMBL" id="SKBM01000046">
    <property type="protein sequence ID" value="TCZ52758.1"/>
    <property type="molecule type" value="Genomic_DNA"/>
</dbReference>
<dbReference type="InterPro" id="IPR009056">
    <property type="entry name" value="Cyt_c-like_dom"/>
</dbReference>
<feature type="signal peptide" evidence="6">
    <location>
        <begin position="1"/>
        <end position="24"/>
    </location>
</feature>
<gene>
    <name evidence="8" type="ORF">EXY23_25870</name>
</gene>
<feature type="chain" id="PRO_5020472564" evidence="6">
    <location>
        <begin position="25"/>
        <end position="223"/>
    </location>
</feature>
<evidence type="ECO:0000256" key="1">
    <source>
        <dbReference type="ARBA" id="ARBA00022617"/>
    </source>
</evidence>
<reference evidence="8 9" key="1">
    <citation type="submission" date="2019-03" db="EMBL/GenBank/DDBJ databases">
        <title>Paracraurococcus aquatilis NE82 genome sequence.</title>
        <authorList>
            <person name="Zhao Y."/>
            <person name="Du Z."/>
        </authorList>
    </citation>
    <scope>NUCLEOTIDE SEQUENCE [LARGE SCALE GENOMIC DNA]</scope>
    <source>
        <strain evidence="8 9">NE82</strain>
    </source>
</reference>
<evidence type="ECO:0000313" key="9">
    <source>
        <dbReference type="Proteomes" id="UP000295023"/>
    </source>
</evidence>
<evidence type="ECO:0000256" key="4">
    <source>
        <dbReference type="PROSITE-ProRule" id="PRU00433"/>
    </source>
</evidence>
<dbReference type="GO" id="GO:0046872">
    <property type="term" value="F:metal ion binding"/>
    <property type="evidence" value="ECO:0007669"/>
    <property type="project" value="UniProtKB-KW"/>
</dbReference>
<dbReference type="InterPro" id="IPR036909">
    <property type="entry name" value="Cyt_c-like_dom_sf"/>
</dbReference>
<protein>
    <submittedName>
        <fullName evidence="8">Cytochrome c</fullName>
    </submittedName>
</protein>
<proteinExistence type="predicted"/>
<organism evidence="8 9">
    <name type="scientific">Roseicella aquatilis</name>
    <dbReference type="NCBI Taxonomy" id="2527868"/>
    <lineage>
        <taxon>Bacteria</taxon>
        <taxon>Pseudomonadati</taxon>
        <taxon>Pseudomonadota</taxon>
        <taxon>Alphaproteobacteria</taxon>
        <taxon>Acetobacterales</taxon>
        <taxon>Roseomonadaceae</taxon>
        <taxon>Roseicella</taxon>
    </lineage>
</organism>
<evidence type="ECO:0000313" key="8">
    <source>
        <dbReference type="EMBL" id="TCZ52758.1"/>
    </source>
</evidence>
<evidence type="ECO:0000256" key="6">
    <source>
        <dbReference type="SAM" id="SignalP"/>
    </source>
</evidence>
<keyword evidence="3 4" id="KW-0408">Iron</keyword>
<dbReference type="AlphaFoldDB" id="A0A4R4D490"/>
<dbReference type="PANTHER" id="PTHR35008:SF8">
    <property type="entry name" value="ALCOHOL DEHYDROGENASE CYTOCHROME C SUBUNIT"/>
    <property type="match status" value="1"/>
</dbReference>
<dbReference type="OrthoDB" id="9779283at2"/>